<accession>A0AA40M250</accession>
<keyword evidence="3" id="KW-1185">Reference proteome</keyword>
<evidence type="ECO:0000313" key="2">
    <source>
        <dbReference type="EMBL" id="KEI12496.1"/>
    </source>
</evidence>
<gene>
    <name evidence="2" type="ORF">Z959_04150</name>
</gene>
<dbReference type="GO" id="GO:0016747">
    <property type="term" value="F:acyltransferase activity, transferring groups other than amino-acyl groups"/>
    <property type="evidence" value="ECO:0007669"/>
    <property type="project" value="InterPro"/>
</dbReference>
<sequence>MNYIIREANKNDIQEIINLWYELTLFLNSQRDSEFKQELFDLKKESRKVHYDYVFNSDKHNVFLLEVDDEIVGFIELCINSKDFNFHLDTYGYIAYFYVKQGYRIANIMCNLYQVGEKWLIKNNIKYICSDVNGENTLSQKLQENLFSLKPFKIRMAKNI</sequence>
<dbReference type="Gene3D" id="3.40.630.30">
    <property type="match status" value="1"/>
</dbReference>
<dbReference type="AlphaFoldDB" id="A0AA40M250"/>
<dbReference type="Pfam" id="PF00583">
    <property type="entry name" value="Acetyltransf_1"/>
    <property type="match status" value="1"/>
</dbReference>
<dbReference type="Proteomes" id="UP000027770">
    <property type="component" value="Unassembled WGS sequence"/>
</dbReference>
<dbReference type="InterPro" id="IPR016181">
    <property type="entry name" value="Acyl_CoA_acyltransferase"/>
</dbReference>
<dbReference type="EMBL" id="JENW01000143">
    <property type="protein sequence ID" value="KEI12496.1"/>
    <property type="molecule type" value="Genomic_DNA"/>
</dbReference>
<comment type="caution">
    <text evidence="2">The sequence shown here is derived from an EMBL/GenBank/DDBJ whole genome shotgun (WGS) entry which is preliminary data.</text>
</comment>
<dbReference type="CDD" id="cd04301">
    <property type="entry name" value="NAT_SF"/>
    <property type="match status" value="1"/>
</dbReference>
<name>A0AA40M250_CLONO</name>
<protein>
    <recommendedName>
        <fullName evidence="1">N-acetyltransferase domain-containing protein</fullName>
    </recommendedName>
</protein>
<evidence type="ECO:0000259" key="1">
    <source>
        <dbReference type="PROSITE" id="PS51186"/>
    </source>
</evidence>
<feature type="domain" description="N-acetyltransferase" evidence="1">
    <location>
        <begin position="3"/>
        <end position="160"/>
    </location>
</feature>
<reference evidence="2 3" key="1">
    <citation type="submission" date="2014-02" db="EMBL/GenBank/DDBJ databases">
        <title>Plasmidome dynamics in the species complex Clostridium novyi sensu lato converts strains of independent lineages into distinctly different pathogens.</title>
        <authorList>
            <person name="Skarin H."/>
            <person name="Segerman B."/>
        </authorList>
    </citation>
    <scope>NUCLEOTIDE SEQUENCE [LARGE SCALE GENOMIC DNA]</scope>
    <source>
        <strain evidence="2 3">ATCC 27606</strain>
    </source>
</reference>
<dbReference type="SUPFAM" id="SSF55729">
    <property type="entry name" value="Acyl-CoA N-acyltransferases (Nat)"/>
    <property type="match status" value="1"/>
</dbReference>
<dbReference type="RefSeq" id="WP_039221736.1">
    <property type="nucleotide sequence ID" value="NZ_JENW01000143.1"/>
</dbReference>
<proteinExistence type="predicted"/>
<dbReference type="InterPro" id="IPR000182">
    <property type="entry name" value="GNAT_dom"/>
</dbReference>
<evidence type="ECO:0000313" key="3">
    <source>
        <dbReference type="Proteomes" id="UP000027770"/>
    </source>
</evidence>
<organism evidence="2 3">
    <name type="scientific">Clostridium novyi B str. ATCC 27606</name>
    <dbReference type="NCBI Taxonomy" id="1443123"/>
    <lineage>
        <taxon>Bacteria</taxon>
        <taxon>Bacillati</taxon>
        <taxon>Bacillota</taxon>
        <taxon>Clostridia</taxon>
        <taxon>Eubacteriales</taxon>
        <taxon>Clostridiaceae</taxon>
        <taxon>Clostridium</taxon>
    </lineage>
</organism>
<dbReference type="PROSITE" id="PS51186">
    <property type="entry name" value="GNAT"/>
    <property type="match status" value="1"/>
</dbReference>